<name>A0A0A8XPU4_ARUDO</name>
<accession>A0A0A8XPU4</accession>
<organism evidence="1">
    <name type="scientific">Arundo donax</name>
    <name type="common">Giant reed</name>
    <name type="synonym">Donax arundinaceus</name>
    <dbReference type="NCBI Taxonomy" id="35708"/>
    <lineage>
        <taxon>Eukaryota</taxon>
        <taxon>Viridiplantae</taxon>
        <taxon>Streptophyta</taxon>
        <taxon>Embryophyta</taxon>
        <taxon>Tracheophyta</taxon>
        <taxon>Spermatophyta</taxon>
        <taxon>Magnoliopsida</taxon>
        <taxon>Liliopsida</taxon>
        <taxon>Poales</taxon>
        <taxon>Poaceae</taxon>
        <taxon>PACMAD clade</taxon>
        <taxon>Arundinoideae</taxon>
        <taxon>Arundineae</taxon>
        <taxon>Arundo</taxon>
    </lineage>
</organism>
<reference evidence="1" key="2">
    <citation type="journal article" date="2015" name="Data Brief">
        <title>Shoot transcriptome of the giant reed, Arundo donax.</title>
        <authorList>
            <person name="Barrero R.A."/>
            <person name="Guerrero F.D."/>
            <person name="Moolhuijzen P."/>
            <person name="Goolsby J.A."/>
            <person name="Tidwell J."/>
            <person name="Bellgard S.E."/>
            <person name="Bellgard M.I."/>
        </authorList>
    </citation>
    <scope>NUCLEOTIDE SEQUENCE</scope>
    <source>
        <tissue evidence="1">Shoot tissue taken approximately 20 cm above the soil surface</tissue>
    </source>
</reference>
<dbReference type="AlphaFoldDB" id="A0A0A8XPU4"/>
<protein>
    <submittedName>
        <fullName evidence="1">Uncharacterized protein</fullName>
    </submittedName>
</protein>
<evidence type="ECO:0000313" key="1">
    <source>
        <dbReference type="EMBL" id="JAD14555.1"/>
    </source>
</evidence>
<proteinExistence type="predicted"/>
<dbReference type="EMBL" id="GBRH01283340">
    <property type="protein sequence ID" value="JAD14555.1"/>
    <property type="molecule type" value="Transcribed_RNA"/>
</dbReference>
<sequence>MEKRWGSPSAVGSKGMR</sequence>
<reference evidence="1" key="1">
    <citation type="submission" date="2014-09" db="EMBL/GenBank/DDBJ databases">
        <authorList>
            <person name="Magalhaes I.L.F."/>
            <person name="Oliveira U."/>
            <person name="Santos F.R."/>
            <person name="Vidigal T.H.D.A."/>
            <person name="Brescovit A.D."/>
            <person name="Santos A.J."/>
        </authorList>
    </citation>
    <scope>NUCLEOTIDE SEQUENCE</scope>
    <source>
        <tissue evidence="1">Shoot tissue taken approximately 20 cm above the soil surface</tissue>
    </source>
</reference>